<feature type="transmembrane region" description="Helical" evidence="1">
    <location>
        <begin position="7"/>
        <end position="28"/>
    </location>
</feature>
<proteinExistence type="predicted"/>
<keyword evidence="3" id="KW-1185">Reference proteome</keyword>
<dbReference type="RefSeq" id="WP_303382956.1">
    <property type="nucleotide sequence ID" value="NZ_BAABLN010000008.1"/>
</dbReference>
<gene>
    <name evidence="2" type="ORF">GCM10025781_07170</name>
</gene>
<evidence type="ECO:0000313" key="2">
    <source>
        <dbReference type="EMBL" id="GAA4692502.1"/>
    </source>
</evidence>
<evidence type="ECO:0000313" key="3">
    <source>
        <dbReference type="Proteomes" id="UP001501446"/>
    </source>
</evidence>
<sequence>MKISRIFLDAVLPAALVVTAFVWTAVAGTAPREVAYPALLVAGTLSGDLVVRWVFNLADVSHERPTPGPDPWNGQDPPPEPVTPPLRGGLVIGFLERAATIASLLTGHVAGIGVVVAVKGLARYGEFTNARQREQFIIGTLASLLWAALFAAAALWCTTDPGPFAAWR</sequence>
<accession>A0ABP8WMU8</accession>
<protein>
    <recommendedName>
        <fullName evidence="4">DUF4190 domain-containing protein</fullName>
    </recommendedName>
</protein>
<keyword evidence="1" id="KW-0472">Membrane</keyword>
<reference evidence="3" key="1">
    <citation type="journal article" date="2019" name="Int. J. Syst. Evol. Microbiol.">
        <title>The Global Catalogue of Microorganisms (GCM) 10K type strain sequencing project: providing services to taxonomists for standard genome sequencing and annotation.</title>
        <authorList>
            <consortium name="The Broad Institute Genomics Platform"/>
            <consortium name="The Broad Institute Genome Sequencing Center for Infectious Disease"/>
            <person name="Wu L."/>
            <person name="Ma J."/>
        </authorList>
    </citation>
    <scope>NUCLEOTIDE SEQUENCE [LARGE SCALE GENOMIC DNA]</scope>
    <source>
        <strain evidence="3">JCM 18958</strain>
    </source>
</reference>
<name>A0ABP8WMU8_9MICC</name>
<feature type="transmembrane region" description="Helical" evidence="1">
    <location>
        <begin position="136"/>
        <end position="156"/>
    </location>
</feature>
<dbReference type="EMBL" id="BAABLN010000008">
    <property type="protein sequence ID" value="GAA4692502.1"/>
    <property type="molecule type" value="Genomic_DNA"/>
</dbReference>
<comment type="caution">
    <text evidence="2">The sequence shown here is derived from an EMBL/GenBank/DDBJ whole genome shotgun (WGS) entry which is preliminary data.</text>
</comment>
<keyword evidence="1" id="KW-0812">Transmembrane</keyword>
<keyword evidence="1" id="KW-1133">Transmembrane helix</keyword>
<dbReference type="Proteomes" id="UP001501446">
    <property type="component" value="Unassembled WGS sequence"/>
</dbReference>
<evidence type="ECO:0000256" key="1">
    <source>
        <dbReference type="SAM" id="Phobius"/>
    </source>
</evidence>
<organism evidence="2 3">
    <name type="scientific">Kocuria gwangalliensis</name>
    <dbReference type="NCBI Taxonomy" id="501592"/>
    <lineage>
        <taxon>Bacteria</taxon>
        <taxon>Bacillati</taxon>
        <taxon>Actinomycetota</taxon>
        <taxon>Actinomycetes</taxon>
        <taxon>Micrococcales</taxon>
        <taxon>Micrococcaceae</taxon>
        <taxon>Kocuria</taxon>
    </lineage>
</organism>
<evidence type="ECO:0008006" key="4">
    <source>
        <dbReference type="Google" id="ProtNLM"/>
    </source>
</evidence>